<sequence>MALALREERDTGHQRAGKVDFFDYEALAQSVPHHRGSGGGVCGISEERVVPRMHQQVRLQPEFAYRIRYGPVACRVALRATVAPPRSAVYVFHVDPRAHPRHTSVGVDAESLWSTTPAAAASKPAKACTTHVSYDTPSEKGARNVTALTSLGDKFAEKAEKERREVVRKAVGSAVKQVRALGEGVHGQTVFVDASADPRAADALYYGSTTFKLHTTVDVATLTGYTRDLLMLLADVLIGVSFQSDERRTGRSVHQRIHIRLWQELDRAGAREHDRFWRMPLDEYGPQVHSSNADLSNVRLWAAARLRLFVDGVEPGKDGATAGVRWAHLDIAWTMEQDKGLTGRPTCEKKWRVDSKTGELQDVCASTERTETAYAYSSSSISPSLPSPASSSRSEKVYTRLLSPAERLAMSAANSMLESRGSSRMQMRKRDIKMLDIL</sequence>
<dbReference type="AlphaFoldDB" id="A0A1X6NHZ5"/>
<feature type="domain" description="Cytosol aminopeptidase" evidence="5">
    <location>
        <begin position="201"/>
        <end position="345"/>
    </location>
</feature>
<accession>A0A1X6NHZ5</accession>
<name>A0A1X6NHZ5_9APHY</name>
<dbReference type="GeneID" id="36328734"/>
<dbReference type="GO" id="GO:0030145">
    <property type="term" value="F:manganese ion binding"/>
    <property type="evidence" value="ECO:0007669"/>
    <property type="project" value="InterPro"/>
</dbReference>
<evidence type="ECO:0000313" key="7">
    <source>
        <dbReference type="Proteomes" id="UP000194127"/>
    </source>
</evidence>
<dbReference type="GO" id="GO:0005737">
    <property type="term" value="C:cytoplasm"/>
    <property type="evidence" value="ECO:0007669"/>
    <property type="project" value="InterPro"/>
</dbReference>
<dbReference type="OrthoDB" id="10287515at2759"/>
<dbReference type="PANTHER" id="PTHR11963">
    <property type="entry name" value="LEUCINE AMINOPEPTIDASE-RELATED"/>
    <property type="match status" value="1"/>
</dbReference>
<organism evidence="6 7">
    <name type="scientific">Postia placenta MAD-698-R-SB12</name>
    <dbReference type="NCBI Taxonomy" id="670580"/>
    <lineage>
        <taxon>Eukaryota</taxon>
        <taxon>Fungi</taxon>
        <taxon>Dikarya</taxon>
        <taxon>Basidiomycota</taxon>
        <taxon>Agaricomycotina</taxon>
        <taxon>Agaricomycetes</taxon>
        <taxon>Polyporales</taxon>
        <taxon>Adustoporiaceae</taxon>
        <taxon>Rhodonia</taxon>
    </lineage>
</organism>
<dbReference type="EMBL" id="KZ110591">
    <property type="protein sequence ID" value="OSX68140.1"/>
    <property type="molecule type" value="Genomic_DNA"/>
</dbReference>
<protein>
    <recommendedName>
        <fullName evidence="5">Cytosol aminopeptidase domain-containing protein</fullName>
    </recommendedName>
</protein>
<comment type="similarity">
    <text evidence="1">Belongs to the peptidase M17 family.</text>
</comment>
<keyword evidence="3" id="KW-0645">Protease</keyword>
<dbReference type="InterPro" id="IPR011356">
    <property type="entry name" value="Leucine_aapep/pepB"/>
</dbReference>
<dbReference type="Pfam" id="PF00883">
    <property type="entry name" value="Peptidase_M17"/>
    <property type="match status" value="1"/>
</dbReference>
<dbReference type="SUPFAM" id="SSF53187">
    <property type="entry name" value="Zn-dependent exopeptidases"/>
    <property type="match status" value="1"/>
</dbReference>
<dbReference type="InterPro" id="IPR000819">
    <property type="entry name" value="Peptidase_M17_C"/>
</dbReference>
<evidence type="ECO:0000256" key="1">
    <source>
        <dbReference type="ARBA" id="ARBA00009528"/>
    </source>
</evidence>
<dbReference type="GO" id="GO:0070006">
    <property type="term" value="F:metalloaminopeptidase activity"/>
    <property type="evidence" value="ECO:0007669"/>
    <property type="project" value="InterPro"/>
</dbReference>
<reference evidence="6 7" key="1">
    <citation type="submission" date="2017-04" db="EMBL/GenBank/DDBJ databases">
        <title>Genome Sequence of the Model Brown-Rot Fungus Postia placenta SB12.</title>
        <authorList>
            <consortium name="DOE Joint Genome Institute"/>
            <person name="Gaskell J."/>
            <person name="Kersten P."/>
            <person name="Larrondo L.F."/>
            <person name="Canessa P."/>
            <person name="Martinez D."/>
            <person name="Hibbett D."/>
            <person name="Schmoll M."/>
            <person name="Kubicek C.P."/>
            <person name="Martinez A.T."/>
            <person name="Yadav J."/>
            <person name="Master E."/>
            <person name="Magnuson J.K."/>
            <person name="James T."/>
            <person name="Yaver D."/>
            <person name="Berka R."/>
            <person name="Labutti K."/>
            <person name="Lipzen A."/>
            <person name="Aerts A."/>
            <person name="Barry K."/>
            <person name="Henrissat B."/>
            <person name="Blanchette R."/>
            <person name="Grigoriev I."/>
            <person name="Cullen D."/>
        </authorList>
    </citation>
    <scope>NUCLEOTIDE SEQUENCE [LARGE SCALE GENOMIC DNA]</scope>
    <source>
        <strain evidence="6 7">MAD-698-R-SB12</strain>
    </source>
</reference>
<dbReference type="STRING" id="670580.A0A1X6NHZ5"/>
<dbReference type="RefSeq" id="XP_024344934.1">
    <property type="nucleotide sequence ID" value="XM_024483785.1"/>
</dbReference>
<dbReference type="Gene3D" id="3.40.630.10">
    <property type="entry name" value="Zn peptidases"/>
    <property type="match status" value="1"/>
</dbReference>
<keyword evidence="2" id="KW-0031">Aminopeptidase</keyword>
<evidence type="ECO:0000259" key="5">
    <source>
        <dbReference type="Pfam" id="PF00883"/>
    </source>
</evidence>
<dbReference type="PANTHER" id="PTHR11963:SF23">
    <property type="entry name" value="CYTOSOL AMINOPEPTIDASE"/>
    <property type="match status" value="1"/>
</dbReference>
<evidence type="ECO:0000256" key="4">
    <source>
        <dbReference type="ARBA" id="ARBA00022801"/>
    </source>
</evidence>
<evidence type="ECO:0000313" key="6">
    <source>
        <dbReference type="EMBL" id="OSX68140.1"/>
    </source>
</evidence>
<evidence type="ECO:0000256" key="2">
    <source>
        <dbReference type="ARBA" id="ARBA00022438"/>
    </source>
</evidence>
<gene>
    <name evidence="6" type="ORF">POSPLADRAFT_1128864</name>
</gene>
<keyword evidence="4" id="KW-0378">Hydrolase</keyword>
<keyword evidence="7" id="KW-1185">Reference proteome</keyword>
<proteinExistence type="inferred from homology"/>
<dbReference type="GO" id="GO:0006508">
    <property type="term" value="P:proteolysis"/>
    <property type="evidence" value="ECO:0007669"/>
    <property type="project" value="UniProtKB-KW"/>
</dbReference>
<evidence type="ECO:0000256" key="3">
    <source>
        <dbReference type="ARBA" id="ARBA00022670"/>
    </source>
</evidence>
<dbReference type="Proteomes" id="UP000194127">
    <property type="component" value="Unassembled WGS sequence"/>
</dbReference>